<accession>A0A813G4R3</accession>
<name>A0A813G4R3_POLGL</name>
<comment type="caution">
    <text evidence="2">The sequence shown here is derived from an EMBL/GenBank/DDBJ whole genome shotgun (WGS) entry which is preliminary data.</text>
</comment>
<dbReference type="EMBL" id="CAJNNV010027837">
    <property type="protein sequence ID" value="CAE8621876.1"/>
    <property type="molecule type" value="Genomic_DNA"/>
</dbReference>
<dbReference type="AlphaFoldDB" id="A0A813G4R3"/>
<evidence type="ECO:0000256" key="1">
    <source>
        <dbReference type="SAM" id="MobiDB-lite"/>
    </source>
</evidence>
<protein>
    <submittedName>
        <fullName evidence="2">Uncharacterized protein</fullName>
    </submittedName>
</protein>
<evidence type="ECO:0000313" key="3">
    <source>
        <dbReference type="Proteomes" id="UP000654075"/>
    </source>
</evidence>
<dbReference type="Proteomes" id="UP000654075">
    <property type="component" value="Unassembled WGS sequence"/>
</dbReference>
<feature type="region of interest" description="Disordered" evidence="1">
    <location>
        <begin position="234"/>
        <end position="253"/>
    </location>
</feature>
<proteinExistence type="predicted"/>
<sequence length="326" mass="34660">MPTCTGCGADKPNADFMKKQAQKERAGNAGVCIACQGGGASAGASGGGYVEYFESNSSVVCKMLTPEERTYTVVQLTRTSPQSVDMQCAVMDGDVLQTSDHVLALGVRTCACIIVETTHNVIGWHASAWNREGLPKASEMPKILSLFEEVGANFIRGFVVPGSDLSQDLRVRAGSDAAKLLPVGCNSLANLVSSVAKTLPWWKSMVTTEPVPWTDVVEYTRGSHAPFVYKNSSAVRSPGRQESTSSAASQPDLITQVERRSAGGAGMGLFSKRSVKSSDTILAEFPLIFHQTPSEKNAKVALPKAAAFDADALHRSATPVSVLRYV</sequence>
<reference evidence="2" key="1">
    <citation type="submission" date="2021-02" db="EMBL/GenBank/DDBJ databases">
        <authorList>
            <person name="Dougan E. K."/>
            <person name="Rhodes N."/>
            <person name="Thang M."/>
            <person name="Chan C."/>
        </authorList>
    </citation>
    <scope>NUCLEOTIDE SEQUENCE</scope>
</reference>
<evidence type="ECO:0000313" key="2">
    <source>
        <dbReference type="EMBL" id="CAE8621876.1"/>
    </source>
</evidence>
<organism evidence="2 3">
    <name type="scientific">Polarella glacialis</name>
    <name type="common">Dinoflagellate</name>
    <dbReference type="NCBI Taxonomy" id="89957"/>
    <lineage>
        <taxon>Eukaryota</taxon>
        <taxon>Sar</taxon>
        <taxon>Alveolata</taxon>
        <taxon>Dinophyceae</taxon>
        <taxon>Suessiales</taxon>
        <taxon>Suessiaceae</taxon>
        <taxon>Polarella</taxon>
    </lineage>
</organism>
<keyword evidence="3" id="KW-1185">Reference proteome</keyword>
<gene>
    <name evidence="2" type="ORF">PGLA1383_LOCUS39389</name>
</gene>